<sequence length="361" mass="39082">MTLGSLFDGIGGFPLAASWYGIQPAWASEIEPNAISITRRNLPQMVHLGDVTKLDRVPPVDIITFGSPCQDLSVAGKRAGLDGARSGLFLAAVDIIRRMREETNGLYPTYAVWENVPGAFSSRRGEDFRRVLEELVRIAEPQAVMPPVPPGGWAYADCYAGDGWSLAYRVFDAQHLGVPQRRKRVYLVLDLAGGRAGQILFEPESLRGHLATGQKPWERFAARVGGGAAGEVLHPDVAATPCASGAGFNRHAGQGNETDLCIAMASGQANAEIVQDKSPALTCLHEQPIVIHAVAQRRIVRRLTPLECERLQGYPDGWTEYGADGRPISDTARYRCLGNSVALPCVDYIMAGIKMYGGITK</sequence>
<evidence type="ECO:0000256" key="5">
    <source>
        <dbReference type="ARBA" id="ARBA00023280"/>
    </source>
</evidence>
<dbReference type="InterPro" id="IPR029063">
    <property type="entry name" value="SAM-dependent_MTases_sf"/>
</dbReference>
<proteinExistence type="inferred from homology"/>
<keyword evidence="2" id="KW-0945">Host-virus interaction</keyword>
<comment type="similarity">
    <text evidence="7">Belongs to the class I-like SAM-binding methyltransferase superfamily. C5-methyltransferase family.</text>
</comment>
<dbReference type="InterPro" id="IPR001525">
    <property type="entry name" value="C5_MeTfrase"/>
</dbReference>
<name>A0A8S5PX72_9CAUD</name>
<dbReference type="PROSITE" id="PS00094">
    <property type="entry name" value="C5_MTASE_1"/>
    <property type="match status" value="1"/>
</dbReference>
<dbReference type="SUPFAM" id="SSF53335">
    <property type="entry name" value="S-adenosyl-L-methionine-dependent methyltransferases"/>
    <property type="match status" value="1"/>
</dbReference>
<evidence type="ECO:0000256" key="4">
    <source>
        <dbReference type="ARBA" id="ARBA00022691"/>
    </source>
</evidence>
<evidence type="ECO:0000256" key="3">
    <source>
        <dbReference type="ARBA" id="ARBA00022679"/>
    </source>
</evidence>
<evidence type="ECO:0000256" key="2">
    <source>
        <dbReference type="ARBA" id="ARBA00022632"/>
    </source>
</evidence>
<evidence type="ECO:0000313" key="8">
    <source>
        <dbReference type="EMBL" id="DAE11360.1"/>
    </source>
</evidence>
<reference evidence="8" key="1">
    <citation type="journal article" date="2021" name="Proc. Natl. Acad. Sci. U.S.A.">
        <title>A Catalog of Tens of Thousands of Viruses from Human Metagenomes Reveals Hidden Associations with Chronic Diseases.</title>
        <authorList>
            <person name="Tisza M.J."/>
            <person name="Buck C.B."/>
        </authorList>
    </citation>
    <scope>NUCLEOTIDE SEQUENCE</scope>
    <source>
        <strain evidence="8">CtWiL39</strain>
    </source>
</reference>
<protein>
    <submittedName>
        <fullName evidence="8">Cytosine specific methyltransferase</fullName>
    </submittedName>
</protein>
<evidence type="ECO:0000256" key="1">
    <source>
        <dbReference type="ARBA" id="ARBA00022603"/>
    </source>
</evidence>
<dbReference type="PANTHER" id="PTHR46098:SF1">
    <property type="entry name" value="TRNA (CYTOSINE(38)-C(5))-METHYLTRANSFERASE"/>
    <property type="match status" value="1"/>
</dbReference>
<keyword evidence="6" id="KW-1258">Restriction-modification system evasion by virus</keyword>
<keyword evidence="1 7" id="KW-0489">Methyltransferase</keyword>
<keyword evidence="4 7" id="KW-0949">S-adenosyl-L-methionine</keyword>
<dbReference type="EMBL" id="BK015531">
    <property type="protein sequence ID" value="DAE11360.1"/>
    <property type="molecule type" value="Genomic_DNA"/>
</dbReference>
<dbReference type="Pfam" id="PF00145">
    <property type="entry name" value="DNA_methylase"/>
    <property type="match status" value="2"/>
</dbReference>
<accession>A0A8S5PX72</accession>
<dbReference type="GO" id="GO:0008168">
    <property type="term" value="F:methyltransferase activity"/>
    <property type="evidence" value="ECO:0007669"/>
    <property type="project" value="UniProtKB-KW"/>
</dbReference>
<evidence type="ECO:0000256" key="7">
    <source>
        <dbReference type="PROSITE-ProRule" id="PRU01016"/>
    </source>
</evidence>
<dbReference type="Gene3D" id="3.90.120.10">
    <property type="entry name" value="DNA Methylase, subunit A, domain 2"/>
    <property type="match status" value="1"/>
</dbReference>
<dbReference type="GO" id="GO:0099018">
    <property type="term" value="P:symbiont-mediated evasion of host restriction-modification system"/>
    <property type="evidence" value="ECO:0007669"/>
    <property type="project" value="UniProtKB-KW"/>
</dbReference>
<dbReference type="PANTHER" id="PTHR46098">
    <property type="entry name" value="TRNA (CYTOSINE(38)-C(5))-METHYLTRANSFERASE"/>
    <property type="match status" value="1"/>
</dbReference>
<dbReference type="PRINTS" id="PR00105">
    <property type="entry name" value="C5METTRFRASE"/>
</dbReference>
<dbReference type="InterPro" id="IPR018117">
    <property type="entry name" value="C5_DNA_meth_AS"/>
</dbReference>
<dbReference type="InterPro" id="IPR050750">
    <property type="entry name" value="C5-MTase"/>
</dbReference>
<evidence type="ECO:0000256" key="6">
    <source>
        <dbReference type="ARBA" id="ARBA00033479"/>
    </source>
</evidence>
<keyword evidence="2" id="KW-1090">Inhibition of host innate immune response by virus</keyword>
<dbReference type="GO" id="GO:0032259">
    <property type="term" value="P:methylation"/>
    <property type="evidence" value="ECO:0007669"/>
    <property type="project" value="UniProtKB-KW"/>
</dbReference>
<keyword evidence="3 7" id="KW-0808">Transferase</keyword>
<dbReference type="GO" id="GO:0052170">
    <property type="term" value="P:symbiont-mediated suppression of host innate immune response"/>
    <property type="evidence" value="ECO:0007669"/>
    <property type="project" value="UniProtKB-KW"/>
</dbReference>
<keyword evidence="5" id="KW-0899">Viral immunoevasion</keyword>
<dbReference type="PROSITE" id="PS51679">
    <property type="entry name" value="SAM_MT_C5"/>
    <property type="match status" value="1"/>
</dbReference>
<feature type="active site" evidence="7">
    <location>
        <position position="69"/>
    </location>
</feature>
<dbReference type="Gene3D" id="3.40.50.150">
    <property type="entry name" value="Vaccinia Virus protein VP39"/>
    <property type="match status" value="1"/>
</dbReference>
<organism evidence="8">
    <name type="scientific">Myoviridae sp. ctWiL39</name>
    <dbReference type="NCBI Taxonomy" id="2825120"/>
    <lineage>
        <taxon>Viruses</taxon>
        <taxon>Duplodnaviria</taxon>
        <taxon>Heunggongvirae</taxon>
        <taxon>Uroviricota</taxon>
        <taxon>Caudoviricetes</taxon>
    </lineage>
</organism>